<protein>
    <submittedName>
        <fullName evidence="1">Uncharacterized protein</fullName>
    </submittedName>
</protein>
<reference evidence="1 2" key="1">
    <citation type="submission" date="2017-03" db="EMBL/GenBank/DDBJ databases">
        <title>Lifting the veil on microbial sulfur biogeochemistry in mining wastewaters.</title>
        <authorList>
            <person name="Kantor R.S."/>
            <person name="Colenbrander Nelson T."/>
            <person name="Marshall S."/>
            <person name="Bennett D."/>
            <person name="Apte S."/>
            <person name="Camacho D."/>
            <person name="Thomas B.C."/>
            <person name="Warren L.A."/>
            <person name="Banfield J.F."/>
        </authorList>
    </citation>
    <scope>NUCLEOTIDE SEQUENCE [LARGE SCALE GENOMIC DNA]</scope>
    <source>
        <strain evidence="1">32-68-21</strain>
    </source>
</reference>
<proteinExistence type="predicted"/>
<name>A0A258HNA9_9CAUL</name>
<gene>
    <name evidence="1" type="ORF">B7Y86_03445</name>
</gene>
<organism evidence="1 2">
    <name type="scientific">Brevundimonas subvibrioides</name>
    <dbReference type="NCBI Taxonomy" id="74313"/>
    <lineage>
        <taxon>Bacteria</taxon>
        <taxon>Pseudomonadati</taxon>
        <taxon>Pseudomonadota</taxon>
        <taxon>Alphaproteobacteria</taxon>
        <taxon>Caulobacterales</taxon>
        <taxon>Caulobacteraceae</taxon>
        <taxon>Brevundimonas</taxon>
    </lineage>
</organism>
<evidence type="ECO:0000313" key="1">
    <source>
        <dbReference type="EMBL" id="OYX58077.1"/>
    </source>
</evidence>
<comment type="caution">
    <text evidence="1">The sequence shown here is derived from an EMBL/GenBank/DDBJ whole genome shotgun (WGS) entry which is preliminary data.</text>
</comment>
<sequence length="97" mass="11218">MTTAHPHLHIHDHNFLGSTHDDNARRTLWVVALTTVMRRRTAHRCTQCPDVPLAKMLVGVTIIRRCVFLARSVRPVRRSRGTPTRIGHPFRIHLPEF</sequence>
<dbReference type="Proteomes" id="UP000216147">
    <property type="component" value="Unassembled WGS sequence"/>
</dbReference>
<dbReference type="AlphaFoldDB" id="A0A258HNA9"/>
<dbReference type="EMBL" id="NCEQ01000003">
    <property type="protein sequence ID" value="OYX58077.1"/>
    <property type="molecule type" value="Genomic_DNA"/>
</dbReference>
<accession>A0A258HNA9</accession>
<evidence type="ECO:0000313" key="2">
    <source>
        <dbReference type="Proteomes" id="UP000216147"/>
    </source>
</evidence>